<dbReference type="PANTHER" id="PTHR43687:SF1">
    <property type="entry name" value="FERREDOXIN III"/>
    <property type="match status" value="1"/>
</dbReference>
<proteinExistence type="predicted"/>
<dbReference type="AlphaFoldDB" id="A0A1I7I8V3"/>
<reference evidence="6 7" key="1">
    <citation type="submission" date="2016-10" db="EMBL/GenBank/DDBJ databases">
        <authorList>
            <person name="de Groot N.N."/>
        </authorList>
    </citation>
    <scope>NUCLEOTIDE SEQUENCE [LARGE SCALE GENOMIC DNA]</scope>
    <source>
        <strain evidence="6 7">R-24608</strain>
    </source>
</reference>
<dbReference type="Pfam" id="PF12838">
    <property type="entry name" value="Fer4_7"/>
    <property type="match status" value="1"/>
</dbReference>
<organism evidence="6 7">
    <name type="scientific">Paenacidovorax caeni</name>
    <dbReference type="NCBI Taxonomy" id="343013"/>
    <lineage>
        <taxon>Bacteria</taxon>
        <taxon>Pseudomonadati</taxon>
        <taxon>Pseudomonadota</taxon>
        <taxon>Betaproteobacteria</taxon>
        <taxon>Burkholderiales</taxon>
        <taxon>Comamonadaceae</taxon>
        <taxon>Paenacidovorax</taxon>
    </lineage>
</organism>
<dbReference type="InterPro" id="IPR017900">
    <property type="entry name" value="4Fe4S_Fe_S_CS"/>
</dbReference>
<dbReference type="Gene3D" id="3.30.70.20">
    <property type="match status" value="1"/>
</dbReference>
<dbReference type="STRING" id="343013.SAMN04489707_10153"/>
<keyword evidence="1" id="KW-0004">4Fe-4S</keyword>
<dbReference type="SUPFAM" id="SSF54862">
    <property type="entry name" value="4Fe-4S ferredoxins"/>
    <property type="match status" value="1"/>
</dbReference>
<keyword evidence="7" id="KW-1185">Reference proteome</keyword>
<dbReference type="GO" id="GO:0051539">
    <property type="term" value="F:4 iron, 4 sulfur cluster binding"/>
    <property type="evidence" value="ECO:0007669"/>
    <property type="project" value="UniProtKB-KW"/>
</dbReference>
<evidence type="ECO:0000259" key="5">
    <source>
        <dbReference type="PROSITE" id="PS51379"/>
    </source>
</evidence>
<dbReference type="GO" id="GO:0046872">
    <property type="term" value="F:metal ion binding"/>
    <property type="evidence" value="ECO:0007669"/>
    <property type="project" value="UniProtKB-KW"/>
</dbReference>
<feature type="domain" description="4Fe-4S ferredoxin-type" evidence="5">
    <location>
        <begin position="45"/>
        <end position="74"/>
    </location>
</feature>
<evidence type="ECO:0000313" key="6">
    <source>
        <dbReference type="EMBL" id="SFU69284.1"/>
    </source>
</evidence>
<keyword evidence="2" id="KW-0479">Metal-binding</keyword>
<accession>A0A1I7I8V3</accession>
<protein>
    <submittedName>
        <fullName evidence="6">4Fe-4S dicluster domain-containing protein</fullName>
    </submittedName>
</protein>
<dbReference type="InterPro" id="IPR017896">
    <property type="entry name" value="4Fe4S_Fe-S-bd"/>
</dbReference>
<dbReference type="InterPro" id="IPR050572">
    <property type="entry name" value="Fe-S_Ferredoxin"/>
</dbReference>
<dbReference type="PROSITE" id="PS51379">
    <property type="entry name" value="4FE4S_FER_2"/>
    <property type="match status" value="2"/>
</dbReference>
<dbReference type="PANTHER" id="PTHR43687">
    <property type="entry name" value="ADENYLYLSULFATE REDUCTASE, BETA SUBUNIT"/>
    <property type="match status" value="1"/>
</dbReference>
<dbReference type="EMBL" id="FPBX01000015">
    <property type="protein sequence ID" value="SFU69284.1"/>
    <property type="molecule type" value="Genomic_DNA"/>
</dbReference>
<evidence type="ECO:0000313" key="7">
    <source>
        <dbReference type="Proteomes" id="UP000183656"/>
    </source>
</evidence>
<name>A0A1I7I8V3_9BURK</name>
<dbReference type="OrthoDB" id="9781785at2"/>
<keyword evidence="4" id="KW-0411">Iron-sulfur</keyword>
<dbReference type="Proteomes" id="UP000183656">
    <property type="component" value="Unassembled WGS sequence"/>
</dbReference>
<keyword evidence="3" id="KW-0408">Iron</keyword>
<feature type="domain" description="4Fe-4S ferredoxin-type" evidence="5">
    <location>
        <begin position="7"/>
        <end position="36"/>
    </location>
</feature>
<evidence type="ECO:0000256" key="4">
    <source>
        <dbReference type="ARBA" id="ARBA00023014"/>
    </source>
</evidence>
<evidence type="ECO:0000256" key="2">
    <source>
        <dbReference type="ARBA" id="ARBA00022723"/>
    </source>
</evidence>
<evidence type="ECO:0000256" key="1">
    <source>
        <dbReference type="ARBA" id="ARBA00022485"/>
    </source>
</evidence>
<dbReference type="RefSeq" id="WP_054256977.1">
    <property type="nucleotide sequence ID" value="NZ_CYIG01000029.1"/>
</dbReference>
<dbReference type="PROSITE" id="PS00198">
    <property type="entry name" value="4FE4S_FER_1"/>
    <property type="match status" value="1"/>
</dbReference>
<sequence length="77" mass="8045">MAALAKALPTIDPARCTGCGWCVAACPPHVLSLQVLGDGRWGPKRAALHDAPGCTGCALCAVRCPFDAIRMVRREAV</sequence>
<gene>
    <name evidence="6" type="ORF">SAMN04489707_10153</name>
</gene>
<evidence type="ECO:0000256" key="3">
    <source>
        <dbReference type="ARBA" id="ARBA00023004"/>
    </source>
</evidence>